<keyword evidence="7 9" id="KW-0949">S-adenosyl-L-methionine</keyword>
<dbReference type="PANTHER" id="PTHR10882:SF0">
    <property type="entry name" value="DIPHTHINE METHYL ESTER SYNTHASE"/>
    <property type="match status" value="1"/>
</dbReference>
<feature type="binding site" evidence="9">
    <location>
        <position position="228"/>
    </location>
    <ligand>
        <name>S-adenosyl-L-methionine</name>
        <dbReference type="ChEBI" id="CHEBI:59789"/>
    </ligand>
</feature>
<dbReference type="Gene3D" id="3.30.950.10">
    <property type="entry name" value="Methyltransferase, Cobalt-precorrin-4 Transmethylase, Domain 2"/>
    <property type="match status" value="1"/>
</dbReference>
<dbReference type="InterPro" id="IPR000878">
    <property type="entry name" value="4pyrrol_Mease"/>
</dbReference>
<dbReference type="STRING" id="418985.A0A1V9XEH0"/>
<dbReference type="FunFam" id="3.30.950.10:FF:000004">
    <property type="entry name" value="Diphthine synthase putative"/>
    <property type="match status" value="1"/>
</dbReference>
<keyword evidence="6" id="KW-0808">Transferase</keyword>
<dbReference type="GO" id="GO:0141133">
    <property type="term" value="F:diphthine methyl ester synthase activity"/>
    <property type="evidence" value="ECO:0007669"/>
    <property type="project" value="UniProtKB-EC"/>
</dbReference>
<evidence type="ECO:0000259" key="10">
    <source>
        <dbReference type="Pfam" id="PF00590"/>
    </source>
</evidence>
<feature type="binding site" evidence="9">
    <location>
        <begin position="112"/>
        <end position="113"/>
    </location>
    <ligand>
        <name>S-adenosyl-L-methionine</name>
        <dbReference type="ChEBI" id="CHEBI:59789"/>
    </ligand>
</feature>
<evidence type="ECO:0000256" key="8">
    <source>
        <dbReference type="ARBA" id="ARBA00048752"/>
    </source>
</evidence>
<proteinExistence type="inferred from homology"/>
<feature type="binding site" evidence="9">
    <location>
        <position position="9"/>
    </location>
    <ligand>
        <name>S-adenosyl-L-methionine</name>
        <dbReference type="ChEBI" id="CHEBI:59789"/>
    </ligand>
</feature>
<sequence>MLFLIGLGLGDCKDITIKGLEAVRRSTKVYLEAYTSILIDGHGDLESYYGKPIIQADRSFVEQKCEVMLNEALVEDVSFLVVGDPFGATTHSDLILRAKQMGVDIRVIHNASILNAVGCCGLQLYAFGETVSVVFWNDNWKPTSYYDKIASNRRAGLHTLCLLDIKIKEQSWENLARDRKIFEPPRFMKVFEAAQQLIDILNIRLAGGAREDTLAYSADTLAVGLARVGTDSQQIAAGSLLQLTNSEVLLGKPLHSLVLPAEKLHPLEWDMLAMYAIDKSWFNANKNKYVKN</sequence>
<dbReference type="GO" id="GO:0032259">
    <property type="term" value="P:methylation"/>
    <property type="evidence" value="ECO:0007669"/>
    <property type="project" value="UniProtKB-KW"/>
</dbReference>
<evidence type="ECO:0000313" key="11">
    <source>
        <dbReference type="EMBL" id="OQR71801.1"/>
    </source>
</evidence>
<dbReference type="Pfam" id="PF00590">
    <property type="entry name" value="TP_methylase"/>
    <property type="match status" value="1"/>
</dbReference>
<comment type="function">
    <text evidence="1">S-adenosyl-L-methionine-dependent methyltransferase that catalyzes four methylations of the modified target histidine residue in translation elongation factor 2 (EF-2), to form an intermediate called diphthine methyl ester. The four successive methylation reactions represent the second step of diphthamide biosynthesis.</text>
</comment>
<dbReference type="UniPathway" id="UPA00559"/>
<dbReference type="PIRSF" id="PIRSF036432">
    <property type="entry name" value="Diphthine_synth"/>
    <property type="match status" value="1"/>
</dbReference>
<dbReference type="InterPro" id="IPR014776">
    <property type="entry name" value="4pyrrole_Mease_sub2"/>
</dbReference>
<feature type="domain" description="Tetrapyrrole methylase" evidence="10">
    <location>
        <begin position="1"/>
        <end position="177"/>
    </location>
</feature>
<evidence type="ECO:0000256" key="2">
    <source>
        <dbReference type="ARBA" id="ARBA00005156"/>
    </source>
</evidence>
<dbReference type="HAMAP" id="MF_01084">
    <property type="entry name" value="Diphthine_synth"/>
    <property type="match status" value="1"/>
</dbReference>
<comment type="similarity">
    <text evidence="3">Belongs to the diphthine synthase family.</text>
</comment>
<evidence type="ECO:0000256" key="6">
    <source>
        <dbReference type="ARBA" id="ARBA00022679"/>
    </source>
</evidence>
<dbReference type="InterPro" id="IPR004551">
    <property type="entry name" value="Dphthn_synthase"/>
</dbReference>
<keyword evidence="12" id="KW-1185">Reference proteome</keyword>
<accession>A0A1V9XEH0</accession>
<name>A0A1V9XEH0_9ACAR</name>
<comment type="catalytic activity">
    <reaction evidence="8">
        <text>2-[(3S)-amino-3-carboxypropyl]-L-histidyl-[translation elongation factor 2] + 4 S-adenosyl-L-methionine = diphthine methyl ester-[translation elongation factor 2] + 4 S-adenosyl-L-homocysteine + 3 H(+)</text>
        <dbReference type="Rhea" id="RHEA:42652"/>
        <dbReference type="Rhea" id="RHEA-COMP:9749"/>
        <dbReference type="Rhea" id="RHEA-COMP:10173"/>
        <dbReference type="ChEBI" id="CHEBI:15378"/>
        <dbReference type="ChEBI" id="CHEBI:57856"/>
        <dbReference type="ChEBI" id="CHEBI:59789"/>
        <dbReference type="ChEBI" id="CHEBI:73995"/>
        <dbReference type="ChEBI" id="CHEBI:79005"/>
        <dbReference type="EC" id="2.1.1.314"/>
    </reaction>
</comment>
<evidence type="ECO:0000256" key="7">
    <source>
        <dbReference type="ARBA" id="ARBA00022691"/>
    </source>
</evidence>
<feature type="binding site" evidence="9">
    <location>
        <position position="255"/>
    </location>
    <ligand>
        <name>S-adenosyl-L-methionine</name>
        <dbReference type="ChEBI" id="CHEBI:59789"/>
    </ligand>
</feature>
<reference evidence="11 12" key="1">
    <citation type="journal article" date="2017" name="Gigascience">
        <title>Draft genome of the honey bee ectoparasitic mite, Tropilaelaps mercedesae, is shaped by the parasitic life history.</title>
        <authorList>
            <person name="Dong X."/>
            <person name="Armstrong S.D."/>
            <person name="Xia D."/>
            <person name="Makepeace B.L."/>
            <person name="Darby A.C."/>
            <person name="Kadowaki T."/>
        </authorList>
    </citation>
    <scope>NUCLEOTIDE SEQUENCE [LARGE SCALE GENOMIC DNA]</scope>
    <source>
        <strain evidence="11">Wuxi-XJTLU</strain>
    </source>
</reference>
<organism evidence="11 12">
    <name type="scientific">Tropilaelaps mercedesae</name>
    <dbReference type="NCBI Taxonomy" id="418985"/>
    <lineage>
        <taxon>Eukaryota</taxon>
        <taxon>Metazoa</taxon>
        <taxon>Ecdysozoa</taxon>
        <taxon>Arthropoda</taxon>
        <taxon>Chelicerata</taxon>
        <taxon>Arachnida</taxon>
        <taxon>Acari</taxon>
        <taxon>Parasitiformes</taxon>
        <taxon>Mesostigmata</taxon>
        <taxon>Gamasina</taxon>
        <taxon>Dermanyssoidea</taxon>
        <taxon>Laelapidae</taxon>
        <taxon>Tropilaelaps</taxon>
    </lineage>
</organism>
<dbReference type="GO" id="GO:0017183">
    <property type="term" value="P:protein histidyl modification to diphthamide"/>
    <property type="evidence" value="ECO:0007669"/>
    <property type="project" value="UniProtKB-UniPathway"/>
</dbReference>
<dbReference type="Proteomes" id="UP000192247">
    <property type="component" value="Unassembled WGS sequence"/>
</dbReference>
<dbReference type="PANTHER" id="PTHR10882">
    <property type="entry name" value="DIPHTHINE SYNTHASE"/>
    <property type="match status" value="1"/>
</dbReference>
<feature type="binding site" evidence="9">
    <location>
        <position position="87"/>
    </location>
    <ligand>
        <name>S-adenosyl-L-methionine</name>
        <dbReference type="ChEBI" id="CHEBI:59789"/>
    </ligand>
</feature>
<dbReference type="SUPFAM" id="SSF53790">
    <property type="entry name" value="Tetrapyrrole methylase"/>
    <property type="match status" value="1"/>
</dbReference>
<evidence type="ECO:0000256" key="9">
    <source>
        <dbReference type="PIRSR" id="PIRSR036432-1"/>
    </source>
</evidence>
<dbReference type="FunFam" id="3.40.1010.10:FF:000004">
    <property type="entry name" value="Putative diphthine synthase"/>
    <property type="match status" value="1"/>
</dbReference>
<evidence type="ECO:0000256" key="4">
    <source>
        <dbReference type="ARBA" id="ARBA00011927"/>
    </source>
</evidence>
<dbReference type="EC" id="2.1.1.314" evidence="4"/>
<dbReference type="FunCoup" id="A0A1V9XEH0">
    <property type="interactions" value="1636"/>
</dbReference>
<dbReference type="OrthoDB" id="2516at2759"/>
<feature type="binding site" evidence="9">
    <location>
        <position position="84"/>
    </location>
    <ligand>
        <name>S-adenosyl-L-methionine</name>
        <dbReference type="ChEBI" id="CHEBI:59789"/>
    </ligand>
</feature>
<dbReference type="EMBL" id="MNPL01013511">
    <property type="protein sequence ID" value="OQR71801.1"/>
    <property type="molecule type" value="Genomic_DNA"/>
</dbReference>
<dbReference type="Gene3D" id="3.40.1010.10">
    <property type="entry name" value="Cobalt-precorrin-4 Transmethylase, Domain 1"/>
    <property type="match status" value="1"/>
</dbReference>
<gene>
    <name evidence="11" type="ORF">BIW11_10770</name>
</gene>
<dbReference type="InterPro" id="IPR035996">
    <property type="entry name" value="4pyrrol_Methylase_sf"/>
</dbReference>
<dbReference type="InParanoid" id="A0A1V9XEH0"/>
<evidence type="ECO:0000256" key="5">
    <source>
        <dbReference type="ARBA" id="ARBA00022603"/>
    </source>
</evidence>
<dbReference type="AlphaFoldDB" id="A0A1V9XEH0"/>
<evidence type="ECO:0000313" key="12">
    <source>
        <dbReference type="Proteomes" id="UP000192247"/>
    </source>
</evidence>
<feature type="binding site" evidence="9">
    <location>
        <position position="163"/>
    </location>
    <ligand>
        <name>S-adenosyl-L-methionine</name>
        <dbReference type="ChEBI" id="CHEBI:59789"/>
    </ligand>
</feature>
<dbReference type="CDD" id="cd11647">
    <property type="entry name" value="DHP5_DphB"/>
    <property type="match status" value="1"/>
</dbReference>
<comment type="caution">
    <text evidence="11">The sequence shown here is derived from an EMBL/GenBank/DDBJ whole genome shotgun (WGS) entry which is preliminary data.</text>
</comment>
<comment type="pathway">
    <text evidence="2">Protein modification; peptidyl-diphthamide biosynthesis.</text>
</comment>
<evidence type="ECO:0000256" key="1">
    <source>
        <dbReference type="ARBA" id="ARBA00004006"/>
    </source>
</evidence>
<protein>
    <recommendedName>
        <fullName evidence="4">diphthine methyl ester synthase</fullName>
        <ecNumber evidence="4">2.1.1.314</ecNumber>
    </recommendedName>
</protein>
<dbReference type="NCBIfam" id="TIGR00522">
    <property type="entry name" value="dph5"/>
    <property type="match status" value="1"/>
</dbReference>
<keyword evidence="5" id="KW-0489">Methyltransferase</keyword>
<dbReference type="InterPro" id="IPR014777">
    <property type="entry name" value="4pyrrole_Mease_sub1"/>
</dbReference>
<evidence type="ECO:0000256" key="3">
    <source>
        <dbReference type="ARBA" id="ARBA00006729"/>
    </source>
</evidence>